<feature type="domain" description="HTH iclR-type" evidence="3">
    <location>
        <begin position="6"/>
        <end position="67"/>
    </location>
</feature>
<proteinExistence type="predicted"/>
<sequence length="228" mass="24310">MAAESSTTVDRSIRLLFELAQHPDGLTVSELARRLDTQRPPLYRQLRSLMEARLVRRTENKLYQLGVGVLELARAFADPFTERARPALQQAADATGHSAMLNFAEGDALVLALSATPRAAGMHLSTPVGFVYPEGPIAPRVAMLAARPPAPDEDEVVTATRARGYIGTFTLPTHTGIVGVAVPLEMRGMHGSIALVTGMGPGPQSEADEARLAEHATAAARQILDSGL</sequence>
<dbReference type="InterPro" id="IPR036390">
    <property type="entry name" value="WH_DNA-bd_sf"/>
</dbReference>
<dbReference type="GO" id="GO:0003700">
    <property type="term" value="F:DNA-binding transcription factor activity"/>
    <property type="evidence" value="ECO:0007669"/>
    <property type="project" value="TreeGrafter"/>
</dbReference>
<dbReference type="PANTHER" id="PTHR30136:SF24">
    <property type="entry name" value="HTH-TYPE TRANSCRIPTIONAL REPRESSOR ALLR"/>
    <property type="match status" value="1"/>
</dbReference>
<evidence type="ECO:0000256" key="2">
    <source>
        <dbReference type="ARBA" id="ARBA00023163"/>
    </source>
</evidence>
<dbReference type="InterPro" id="IPR029016">
    <property type="entry name" value="GAF-like_dom_sf"/>
</dbReference>
<accession>A0A917ML87</accession>
<dbReference type="InterPro" id="IPR005471">
    <property type="entry name" value="Tscrpt_reg_IclR_N"/>
</dbReference>
<dbReference type="PROSITE" id="PS51077">
    <property type="entry name" value="HTH_ICLR"/>
    <property type="match status" value="1"/>
</dbReference>
<dbReference type="AlphaFoldDB" id="A0A917ML87"/>
<protein>
    <recommendedName>
        <fullName evidence="3">HTH iclR-type domain-containing protein</fullName>
    </recommendedName>
</protein>
<dbReference type="SUPFAM" id="SSF55781">
    <property type="entry name" value="GAF domain-like"/>
    <property type="match status" value="1"/>
</dbReference>
<comment type="caution">
    <text evidence="4">The sequence shown here is derived from an EMBL/GenBank/DDBJ whole genome shotgun (WGS) entry which is preliminary data.</text>
</comment>
<dbReference type="InterPro" id="IPR036388">
    <property type="entry name" value="WH-like_DNA-bd_sf"/>
</dbReference>
<reference evidence="4" key="2">
    <citation type="submission" date="2020-09" db="EMBL/GenBank/DDBJ databases">
        <authorList>
            <person name="Sun Q."/>
            <person name="Zhou Y."/>
        </authorList>
    </citation>
    <scope>NUCLEOTIDE SEQUENCE</scope>
    <source>
        <strain evidence="4">CGMCC 1.15794</strain>
    </source>
</reference>
<keyword evidence="5" id="KW-1185">Reference proteome</keyword>
<dbReference type="RefSeq" id="WP_188755481.1">
    <property type="nucleotide sequence ID" value="NZ_BMJY01000004.1"/>
</dbReference>
<dbReference type="InterPro" id="IPR011991">
    <property type="entry name" value="ArsR-like_HTH"/>
</dbReference>
<evidence type="ECO:0000313" key="4">
    <source>
        <dbReference type="EMBL" id="GGH40912.1"/>
    </source>
</evidence>
<dbReference type="GO" id="GO:0045892">
    <property type="term" value="P:negative regulation of DNA-templated transcription"/>
    <property type="evidence" value="ECO:0007669"/>
    <property type="project" value="TreeGrafter"/>
</dbReference>
<dbReference type="SMART" id="SM00346">
    <property type="entry name" value="HTH_ICLR"/>
    <property type="match status" value="1"/>
</dbReference>
<gene>
    <name evidence="4" type="ORF">GCM10010921_13160</name>
</gene>
<keyword evidence="1" id="KW-0805">Transcription regulation</keyword>
<dbReference type="InterPro" id="IPR050707">
    <property type="entry name" value="HTH_MetabolicPath_Reg"/>
</dbReference>
<dbReference type="CDD" id="cd00090">
    <property type="entry name" value="HTH_ARSR"/>
    <property type="match status" value="1"/>
</dbReference>
<dbReference type="Pfam" id="PF09339">
    <property type="entry name" value="HTH_IclR"/>
    <property type="match status" value="1"/>
</dbReference>
<dbReference type="Gene3D" id="3.30.450.40">
    <property type="match status" value="1"/>
</dbReference>
<evidence type="ECO:0000259" key="3">
    <source>
        <dbReference type="PROSITE" id="PS51077"/>
    </source>
</evidence>
<evidence type="ECO:0000313" key="5">
    <source>
        <dbReference type="Proteomes" id="UP000657592"/>
    </source>
</evidence>
<reference evidence="4" key="1">
    <citation type="journal article" date="2014" name="Int. J. Syst. Evol. Microbiol.">
        <title>Complete genome sequence of Corynebacterium casei LMG S-19264T (=DSM 44701T), isolated from a smear-ripened cheese.</title>
        <authorList>
            <consortium name="US DOE Joint Genome Institute (JGI-PGF)"/>
            <person name="Walter F."/>
            <person name="Albersmeier A."/>
            <person name="Kalinowski J."/>
            <person name="Ruckert C."/>
        </authorList>
    </citation>
    <scope>NUCLEOTIDE SEQUENCE</scope>
    <source>
        <strain evidence="4">CGMCC 1.15794</strain>
    </source>
</reference>
<keyword evidence="2" id="KW-0804">Transcription</keyword>
<name>A0A917ML87_9MICO</name>
<evidence type="ECO:0000256" key="1">
    <source>
        <dbReference type="ARBA" id="ARBA00023015"/>
    </source>
</evidence>
<dbReference type="Proteomes" id="UP000657592">
    <property type="component" value="Unassembled WGS sequence"/>
</dbReference>
<dbReference type="PANTHER" id="PTHR30136">
    <property type="entry name" value="HELIX-TURN-HELIX TRANSCRIPTIONAL REGULATOR, ICLR FAMILY"/>
    <property type="match status" value="1"/>
</dbReference>
<dbReference type="SUPFAM" id="SSF46785">
    <property type="entry name" value="Winged helix' DNA-binding domain"/>
    <property type="match status" value="1"/>
</dbReference>
<organism evidence="4 5">
    <name type="scientific">Microbacterium album</name>
    <dbReference type="NCBI Taxonomy" id="2053191"/>
    <lineage>
        <taxon>Bacteria</taxon>
        <taxon>Bacillati</taxon>
        <taxon>Actinomycetota</taxon>
        <taxon>Actinomycetes</taxon>
        <taxon>Micrococcales</taxon>
        <taxon>Microbacteriaceae</taxon>
        <taxon>Microbacterium</taxon>
    </lineage>
</organism>
<dbReference type="EMBL" id="BMJY01000004">
    <property type="protein sequence ID" value="GGH40912.1"/>
    <property type="molecule type" value="Genomic_DNA"/>
</dbReference>
<dbReference type="Gene3D" id="1.10.10.10">
    <property type="entry name" value="Winged helix-like DNA-binding domain superfamily/Winged helix DNA-binding domain"/>
    <property type="match status" value="1"/>
</dbReference>
<dbReference type="GO" id="GO:0003677">
    <property type="term" value="F:DNA binding"/>
    <property type="evidence" value="ECO:0007669"/>
    <property type="project" value="InterPro"/>
</dbReference>